<dbReference type="Pfam" id="PF00435">
    <property type="entry name" value="Spectrin"/>
    <property type="match status" value="1"/>
</dbReference>
<accession>A0A7E4VAI7</accession>
<feature type="region of interest" description="Disordered" evidence="1">
    <location>
        <begin position="298"/>
        <end position="413"/>
    </location>
</feature>
<feature type="compositionally biased region" description="Basic and acidic residues" evidence="1">
    <location>
        <begin position="371"/>
        <end position="385"/>
    </location>
</feature>
<feature type="region of interest" description="Disordered" evidence="1">
    <location>
        <begin position="1"/>
        <end position="22"/>
    </location>
</feature>
<dbReference type="PROSITE" id="PS50861">
    <property type="entry name" value="AA_TRNA_LIGASE_II_GLYAB"/>
    <property type="match status" value="1"/>
</dbReference>
<proteinExistence type="predicted"/>
<keyword evidence="3" id="KW-1185">Reference proteome</keyword>
<dbReference type="Proteomes" id="UP000492821">
    <property type="component" value="Unassembled WGS sequence"/>
</dbReference>
<dbReference type="WBParaSite" id="Pan_g18510.t1">
    <property type="protein sequence ID" value="Pan_g18510.t1"/>
    <property type="gene ID" value="Pan_g18510"/>
</dbReference>
<dbReference type="GO" id="GO:0045104">
    <property type="term" value="P:intermediate filament cytoskeleton organization"/>
    <property type="evidence" value="ECO:0007669"/>
    <property type="project" value="InterPro"/>
</dbReference>
<dbReference type="GO" id="GO:0005198">
    <property type="term" value="F:structural molecule activity"/>
    <property type="evidence" value="ECO:0007669"/>
    <property type="project" value="TreeGrafter"/>
</dbReference>
<dbReference type="GO" id="GO:0005882">
    <property type="term" value="C:intermediate filament"/>
    <property type="evidence" value="ECO:0007669"/>
    <property type="project" value="TreeGrafter"/>
</dbReference>
<dbReference type="GO" id="GO:0016020">
    <property type="term" value="C:membrane"/>
    <property type="evidence" value="ECO:0007669"/>
    <property type="project" value="TreeGrafter"/>
</dbReference>
<dbReference type="PANTHER" id="PTHR23169:SF23">
    <property type="entry name" value="SHORT STOP, ISOFORM H"/>
    <property type="match status" value="1"/>
</dbReference>
<evidence type="ECO:0000256" key="1">
    <source>
        <dbReference type="SAM" id="MobiDB-lite"/>
    </source>
</evidence>
<dbReference type="InterPro" id="IPR002017">
    <property type="entry name" value="Spectrin_repeat"/>
</dbReference>
<dbReference type="FunFam" id="1.10.418.10:FF:000057">
    <property type="entry name" value="Calmin"/>
    <property type="match status" value="1"/>
</dbReference>
<dbReference type="SUPFAM" id="SSF47576">
    <property type="entry name" value="Calponin-homology domain, CH-domain"/>
    <property type="match status" value="1"/>
</dbReference>
<dbReference type="Gene3D" id="1.20.58.60">
    <property type="match status" value="3"/>
</dbReference>
<organism evidence="3 4">
    <name type="scientific">Panagrellus redivivus</name>
    <name type="common">Microworm</name>
    <dbReference type="NCBI Taxonomy" id="6233"/>
    <lineage>
        <taxon>Eukaryota</taxon>
        <taxon>Metazoa</taxon>
        <taxon>Ecdysozoa</taxon>
        <taxon>Nematoda</taxon>
        <taxon>Chromadorea</taxon>
        <taxon>Rhabditida</taxon>
        <taxon>Tylenchina</taxon>
        <taxon>Panagrolaimomorpha</taxon>
        <taxon>Panagrolaimoidea</taxon>
        <taxon>Panagrolaimidae</taxon>
        <taxon>Panagrellus</taxon>
    </lineage>
</organism>
<reference evidence="3" key="1">
    <citation type="journal article" date="2013" name="Genetics">
        <title>The draft genome and transcriptome of Panagrellus redivivus are shaped by the harsh demands of a free-living lifestyle.</title>
        <authorList>
            <person name="Srinivasan J."/>
            <person name="Dillman A.R."/>
            <person name="Macchietto M.G."/>
            <person name="Heikkinen L."/>
            <person name="Lakso M."/>
            <person name="Fracchia K.M."/>
            <person name="Antoshechkin I."/>
            <person name="Mortazavi A."/>
            <person name="Wong G."/>
            <person name="Sternberg P.W."/>
        </authorList>
    </citation>
    <scope>NUCLEOTIDE SEQUENCE [LARGE SCALE GENOMIC DNA]</scope>
    <source>
        <strain evidence="3">MT8872</strain>
    </source>
</reference>
<dbReference type="InterPro" id="IPR049538">
    <property type="entry name" value="PCN-like_spectrin-like_rpt"/>
</dbReference>
<feature type="region of interest" description="Disordered" evidence="1">
    <location>
        <begin position="446"/>
        <end position="486"/>
    </location>
</feature>
<dbReference type="InterPro" id="IPR018159">
    <property type="entry name" value="Spectrin/alpha-actinin"/>
</dbReference>
<dbReference type="InterPro" id="IPR036872">
    <property type="entry name" value="CH_dom_sf"/>
</dbReference>
<evidence type="ECO:0000313" key="4">
    <source>
        <dbReference type="WBParaSite" id="Pan_g18510.t1"/>
    </source>
</evidence>
<dbReference type="CDD" id="cd00176">
    <property type="entry name" value="SPEC"/>
    <property type="match status" value="1"/>
</dbReference>
<sequence length="1061" mass="118902">MAIDDNAQSEGDDDGGESTFHSREASTSVFAISTADAQVVDSVVDAVPTCSITYFRDCASGCSSDPALGQHAAWLLDTSDAAVNHRHGQRSRYGRGRQADPTIATVVSAVSRSELGLRAELVRTDDEDVHPLLSLVLSQPGDQSSSEVDRCDRNDYVVAARNDRYTKPNNGVWLRSQPRLRRHDCAKKKEKADEANNKEGEVCRPLTPRHHRLPCSCLRSSLVLRLRSLLLLFVCVACTTDAVELSATPPPAAAVASDCCLCPWLTSKPCLQAVLGTLALFLLCLTAASAMFKVSKSYSRKSEHKRETTGAAKANGGASGDYHHIHSSSGGVTSGGPFVTSPPPSVRNGTIRNEGAHAHGARSASQNEASYEARNEAAYAARHEAFQQQQRRSSSTNRSAARGGADYSEGHYVRGRDGQLVPAAGINDRFYDSAVAYGGYGGAQGYSESSTYETREHYERKIRKKTRGERERSRSKSNGLHTSNGSLHNVKVSEVLAANDGLSAKDALLQWARKVTQGYPGVAVNNFHNSWRDGLAFNAILHRYRPNLINWNQVSDKNTSAHERLRTAFDAADNEFGVSKLLDPEDVDVDRPDEKSIITYVSSLYNALPHLDESKEDLIRTYEHDAAKWLDWVRRTTALMFEVVSQAGTSADIARLRDELAHFRAEDLPPIEAELERLKAMYAELDTFVDGTANIPEFLRPPLLERALQELLDAMQLREQELARVADIMGNLDDVIARLERGIGITNEKLDLILERIEEVEARVDTADVAEIQRSVQAIVEDLGALEAPINALFDDVEILKEHNHARTNEFYQQVYGLHQRRGTYLDRIQGPILRRIGVQSETLSRRHAERTKSTFESLEEAIRWVRERLDRLNAMVFHEDLEALEDVFEQHKLDNRDIQDFHQTVKECIARQAEVSAEDSEEYCELLRTLESEYQQLRDLSAGRMLDLDSLIAFIRAAQLELIWIHDREDLEVTRNWSDVSQLDLPMLQNYYKQLLHEIELREKQFNDVHNQGAALLNQRHPAGEVIEIYLRSLQNQWDWLLGLTRCLEGHLRDALNLKS</sequence>
<dbReference type="GO" id="GO:0042060">
    <property type="term" value="P:wound healing"/>
    <property type="evidence" value="ECO:0007669"/>
    <property type="project" value="TreeGrafter"/>
</dbReference>
<dbReference type="GO" id="GO:0004820">
    <property type="term" value="F:glycine-tRNA ligase activity"/>
    <property type="evidence" value="ECO:0007669"/>
    <property type="project" value="InterPro"/>
</dbReference>
<feature type="domain" description="Calponin-homology (CH)" evidence="2">
    <location>
        <begin position="502"/>
        <end position="609"/>
    </location>
</feature>
<dbReference type="InterPro" id="IPR001715">
    <property type="entry name" value="CH_dom"/>
</dbReference>
<feature type="compositionally biased region" description="Polar residues" evidence="1">
    <location>
        <begin position="476"/>
        <end position="486"/>
    </location>
</feature>
<evidence type="ECO:0000313" key="3">
    <source>
        <dbReference type="Proteomes" id="UP000492821"/>
    </source>
</evidence>
<dbReference type="InterPro" id="IPR043197">
    <property type="entry name" value="Plakin"/>
</dbReference>
<protein>
    <submittedName>
        <fullName evidence="4">Glycine--tRNA ligase</fullName>
    </submittedName>
</protein>
<dbReference type="PROSITE" id="PS50021">
    <property type="entry name" value="CH"/>
    <property type="match status" value="1"/>
</dbReference>
<feature type="compositionally biased region" description="Low complexity" evidence="1">
    <location>
        <begin position="386"/>
        <end position="405"/>
    </location>
</feature>
<dbReference type="SUPFAM" id="SSF46966">
    <property type="entry name" value="Spectrin repeat"/>
    <property type="match status" value="3"/>
</dbReference>
<dbReference type="SMART" id="SM00150">
    <property type="entry name" value="SPEC"/>
    <property type="match status" value="3"/>
</dbReference>
<dbReference type="SMART" id="SM00033">
    <property type="entry name" value="CH"/>
    <property type="match status" value="1"/>
</dbReference>
<dbReference type="GO" id="GO:0031122">
    <property type="term" value="P:cytoplasmic microtubule organization"/>
    <property type="evidence" value="ECO:0007669"/>
    <property type="project" value="TreeGrafter"/>
</dbReference>
<dbReference type="InterPro" id="IPR006194">
    <property type="entry name" value="Gly-tRNA-synth_heterodimer"/>
</dbReference>
<name>A0A7E4VAI7_PANRE</name>
<dbReference type="GO" id="GO:0005524">
    <property type="term" value="F:ATP binding"/>
    <property type="evidence" value="ECO:0007669"/>
    <property type="project" value="InterPro"/>
</dbReference>
<dbReference type="GO" id="GO:0005737">
    <property type="term" value="C:cytoplasm"/>
    <property type="evidence" value="ECO:0007669"/>
    <property type="project" value="InterPro"/>
</dbReference>
<dbReference type="Pfam" id="PF21020">
    <property type="entry name" value="Spectrin_4"/>
    <property type="match status" value="1"/>
</dbReference>
<reference evidence="4" key="2">
    <citation type="submission" date="2020-10" db="UniProtKB">
        <authorList>
            <consortium name="WormBaseParasite"/>
        </authorList>
    </citation>
    <scope>IDENTIFICATION</scope>
</reference>
<dbReference type="Gene3D" id="1.10.418.10">
    <property type="entry name" value="Calponin-like domain"/>
    <property type="match status" value="1"/>
</dbReference>
<dbReference type="PANTHER" id="PTHR23169">
    <property type="entry name" value="ENVOPLAKIN"/>
    <property type="match status" value="1"/>
</dbReference>
<evidence type="ECO:0000259" key="2">
    <source>
        <dbReference type="PROSITE" id="PS50021"/>
    </source>
</evidence>
<dbReference type="GO" id="GO:0030056">
    <property type="term" value="C:hemidesmosome"/>
    <property type="evidence" value="ECO:0007669"/>
    <property type="project" value="TreeGrafter"/>
</dbReference>
<dbReference type="AlphaFoldDB" id="A0A7E4VAI7"/>
<dbReference type="Pfam" id="PF00307">
    <property type="entry name" value="CH"/>
    <property type="match status" value="1"/>
</dbReference>
<dbReference type="GO" id="GO:0006426">
    <property type="term" value="P:glycyl-tRNA aminoacylation"/>
    <property type="evidence" value="ECO:0007669"/>
    <property type="project" value="InterPro"/>
</dbReference>